<protein>
    <submittedName>
        <fullName evidence="1">Uncharacterized protein</fullName>
    </submittedName>
</protein>
<dbReference type="EMBL" id="LAZR01038921">
    <property type="protein sequence ID" value="KKL18303.1"/>
    <property type="molecule type" value="Genomic_DNA"/>
</dbReference>
<name>A0A0F9E2K8_9ZZZZ</name>
<comment type="caution">
    <text evidence="1">The sequence shown here is derived from an EMBL/GenBank/DDBJ whole genome shotgun (WGS) entry which is preliminary data.</text>
</comment>
<sequence>VEQVAGRVPVYAGASEITTRQCIRLAELAESIGVDALWNDYGNSQELRANRDTTAYQ</sequence>
<dbReference type="InterPro" id="IPR013785">
    <property type="entry name" value="Aldolase_TIM"/>
</dbReference>
<gene>
    <name evidence="1" type="ORF">LCGC14_2476840</name>
</gene>
<feature type="non-terminal residue" evidence="1">
    <location>
        <position position="1"/>
    </location>
</feature>
<accession>A0A0F9E2K8</accession>
<dbReference type="SUPFAM" id="SSF51569">
    <property type="entry name" value="Aldolase"/>
    <property type="match status" value="1"/>
</dbReference>
<proteinExistence type="predicted"/>
<evidence type="ECO:0000313" key="1">
    <source>
        <dbReference type="EMBL" id="KKL18303.1"/>
    </source>
</evidence>
<dbReference type="Gene3D" id="3.20.20.70">
    <property type="entry name" value="Aldolase class I"/>
    <property type="match status" value="1"/>
</dbReference>
<reference evidence="1" key="1">
    <citation type="journal article" date="2015" name="Nature">
        <title>Complex archaea that bridge the gap between prokaryotes and eukaryotes.</title>
        <authorList>
            <person name="Spang A."/>
            <person name="Saw J.H."/>
            <person name="Jorgensen S.L."/>
            <person name="Zaremba-Niedzwiedzka K."/>
            <person name="Martijn J."/>
            <person name="Lind A.E."/>
            <person name="van Eijk R."/>
            <person name="Schleper C."/>
            <person name="Guy L."/>
            <person name="Ettema T.J."/>
        </authorList>
    </citation>
    <scope>NUCLEOTIDE SEQUENCE</scope>
</reference>
<organism evidence="1">
    <name type="scientific">marine sediment metagenome</name>
    <dbReference type="NCBI Taxonomy" id="412755"/>
    <lineage>
        <taxon>unclassified sequences</taxon>
        <taxon>metagenomes</taxon>
        <taxon>ecological metagenomes</taxon>
    </lineage>
</organism>
<dbReference type="AlphaFoldDB" id="A0A0F9E2K8"/>